<keyword evidence="2 4" id="KW-0238">DNA-binding</keyword>
<protein>
    <submittedName>
        <fullName evidence="6">TetR/AcrR family transcriptional regulator</fullName>
    </submittedName>
</protein>
<dbReference type="InterPro" id="IPR036271">
    <property type="entry name" value="Tet_transcr_reg_TetR-rel_C_sf"/>
</dbReference>
<evidence type="ECO:0000259" key="5">
    <source>
        <dbReference type="PROSITE" id="PS50977"/>
    </source>
</evidence>
<accession>A0ABS8P904</accession>
<dbReference type="PANTHER" id="PTHR30055">
    <property type="entry name" value="HTH-TYPE TRANSCRIPTIONAL REGULATOR RUTR"/>
    <property type="match status" value="1"/>
</dbReference>
<dbReference type="Gene3D" id="1.10.10.60">
    <property type="entry name" value="Homeodomain-like"/>
    <property type="match status" value="1"/>
</dbReference>
<feature type="domain" description="HTH tetR-type" evidence="5">
    <location>
        <begin position="17"/>
        <end position="84"/>
    </location>
</feature>
<evidence type="ECO:0000256" key="2">
    <source>
        <dbReference type="ARBA" id="ARBA00023125"/>
    </source>
</evidence>
<dbReference type="Pfam" id="PF00440">
    <property type="entry name" value="TetR_N"/>
    <property type="match status" value="1"/>
</dbReference>
<keyword evidence="3" id="KW-0804">Transcription</keyword>
<sequence>MPAASSPFQVSREQRRDMLTRHFVGAVEELLEEHDESGRARTYGELSVERIITAGAISRSTFYSYFDDKNDLLEAMATDVIAELVGTGASWWQLEPGATKEQLHDGLRPPLDTYRAHRAILGSVVEVATYDARIRAQQRWLVDNVVDSLTTHLRRWQDAGAVDPARDAARTAQWIIWMLERGLYQLVGPADGPEVDRQLAALTDVVWAALYA</sequence>
<dbReference type="SUPFAM" id="SSF48498">
    <property type="entry name" value="Tetracyclin repressor-like, C-terminal domain"/>
    <property type="match status" value="1"/>
</dbReference>
<keyword evidence="7" id="KW-1185">Reference proteome</keyword>
<dbReference type="RefSeq" id="WP_230734941.1">
    <property type="nucleotide sequence ID" value="NZ_JAJNDB010000002.1"/>
</dbReference>
<organism evidence="6 7">
    <name type="scientific">Actinomycetospora endophytica</name>
    <dbReference type="NCBI Taxonomy" id="2291215"/>
    <lineage>
        <taxon>Bacteria</taxon>
        <taxon>Bacillati</taxon>
        <taxon>Actinomycetota</taxon>
        <taxon>Actinomycetes</taxon>
        <taxon>Pseudonocardiales</taxon>
        <taxon>Pseudonocardiaceae</taxon>
        <taxon>Actinomycetospora</taxon>
    </lineage>
</organism>
<dbReference type="InterPro" id="IPR050109">
    <property type="entry name" value="HTH-type_TetR-like_transc_reg"/>
</dbReference>
<evidence type="ECO:0000313" key="7">
    <source>
        <dbReference type="Proteomes" id="UP001199469"/>
    </source>
</evidence>
<dbReference type="InterPro" id="IPR001647">
    <property type="entry name" value="HTH_TetR"/>
</dbReference>
<comment type="caution">
    <text evidence="6">The sequence shown here is derived from an EMBL/GenBank/DDBJ whole genome shotgun (WGS) entry which is preliminary data.</text>
</comment>
<reference evidence="6 7" key="1">
    <citation type="submission" date="2021-11" db="EMBL/GenBank/DDBJ databases">
        <title>Draft genome sequence of Actinomycetospora sp. SF1 isolated from the rhizosphere soil.</title>
        <authorList>
            <person name="Duangmal K."/>
            <person name="Chantavorakit T."/>
        </authorList>
    </citation>
    <scope>NUCLEOTIDE SEQUENCE [LARGE SCALE GENOMIC DNA]</scope>
    <source>
        <strain evidence="6 7">TBRC 5722</strain>
    </source>
</reference>
<name>A0ABS8P904_9PSEU</name>
<dbReference type="EMBL" id="JAJNDB010000002">
    <property type="protein sequence ID" value="MCD2194718.1"/>
    <property type="molecule type" value="Genomic_DNA"/>
</dbReference>
<keyword evidence="1" id="KW-0805">Transcription regulation</keyword>
<evidence type="ECO:0000256" key="4">
    <source>
        <dbReference type="PROSITE-ProRule" id="PRU00335"/>
    </source>
</evidence>
<gene>
    <name evidence="6" type="ORF">LQ327_15195</name>
</gene>
<feature type="DNA-binding region" description="H-T-H motif" evidence="4">
    <location>
        <begin position="47"/>
        <end position="66"/>
    </location>
</feature>
<evidence type="ECO:0000256" key="1">
    <source>
        <dbReference type="ARBA" id="ARBA00023015"/>
    </source>
</evidence>
<dbReference type="InterPro" id="IPR009057">
    <property type="entry name" value="Homeodomain-like_sf"/>
</dbReference>
<dbReference type="PANTHER" id="PTHR30055:SF238">
    <property type="entry name" value="MYCOFACTOCIN BIOSYNTHESIS TRANSCRIPTIONAL REGULATOR MFTR-RELATED"/>
    <property type="match status" value="1"/>
</dbReference>
<dbReference type="Gene3D" id="1.10.357.10">
    <property type="entry name" value="Tetracycline Repressor, domain 2"/>
    <property type="match status" value="1"/>
</dbReference>
<dbReference type="PROSITE" id="PS50977">
    <property type="entry name" value="HTH_TETR_2"/>
    <property type="match status" value="1"/>
</dbReference>
<evidence type="ECO:0000256" key="3">
    <source>
        <dbReference type="ARBA" id="ARBA00023163"/>
    </source>
</evidence>
<proteinExistence type="predicted"/>
<dbReference type="Proteomes" id="UP001199469">
    <property type="component" value="Unassembled WGS sequence"/>
</dbReference>
<evidence type="ECO:0000313" key="6">
    <source>
        <dbReference type="EMBL" id="MCD2194718.1"/>
    </source>
</evidence>
<dbReference type="SUPFAM" id="SSF46689">
    <property type="entry name" value="Homeodomain-like"/>
    <property type="match status" value="1"/>
</dbReference>